<dbReference type="AlphaFoldDB" id="A0A1V6PK35"/>
<feature type="compositionally biased region" description="Polar residues" evidence="1">
    <location>
        <begin position="23"/>
        <end position="34"/>
    </location>
</feature>
<dbReference type="Proteomes" id="UP000191522">
    <property type="component" value="Unassembled WGS sequence"/>
</dbReference>
<proteinExistence type="predicted"/>
<evidence type="ECO:0000313" key="2">
    <source>
        <dbReference type="EMBL" id="OQD77233.1"/>
    </source>
</evidence>
<feature type="compositionally biased region" description="Low complexity" evidence="1">
    <location>
        <begin position="178"/>
        <end position="187"/>
    </location>
</feature>
<gene>
    <name evidence="2" type="ORF">PENDEC_c003G05856</name>
</gene>
<feature type="region of interest" description="Disordered" evidence="1">
    <location>
        <begin position="117"/>
        <end position="137"/>
    </location>
</feature>
<protein>
    <submittedName>
        <fullName evidence="2">Uncharacterized protein</fullName>
    </submittedName>
</protein>
<comment type="caution">
    <text evidence="2">The sequence shown here is derived from an EMBL/GenBank/DDBJ whole genome shotgun (WGS) entry which is preliminary data.</text>
</comment>
<accession>A0A1V6PK35</accession>
<feature type="compositionally biased region" description="Low complexity" evidence="1">
    <location>
        <begin position="1"/>
        <end position="15"/>
    </location>
</feature>
<dbReference type="OMA" id="CPRYYST"/>
<name>A0A1V6PK35_PENDC</name>
<evidence type="ECO:0000256" key="1">
    <source>
        <dbReference type="SAM" id="MobiDB-lite"/>
    </source>
</evidence>
<dbReference type="EMBL" id="MDYL01000003">
    <property type="protein sequence ID" value="OQD77233.1"/>
    <property type="molecule type" value="Genomic_DNA"/>
</dbReference>
<dbReference type="OrthoDB" id="4227585at2759"/>
<keyword evidence="3" id="KW-1185">Reference proteome</keyword>
<organism evidence="2 3">
    <name type="scientific">Penicillium decumbens</name>
    <dbReference type="NCBI Taxonomy" id="69771"/>
    <lineage>
        <taxon>Eukaryota</taxon>
        <taxon>Fungi</taxon>
        <taxon>Dikarya</taxon>
        <taxon>Ascomycota</taxon>
        <taxon>Pezizomycotina</taxon>
        <taxon>Eurotiomycetes</taxon>
        <taxon>Eurotiomycetidae</taxon>
        <taxon>Eurotiales</taxon>
        <taxon>Aspergillaceae</taxon>
        <taxon>Penicillium</taxon>
    </lineage>
</organism>
<reference evidence="3" key="1">
    <citation type="journal article" date="2017" name="Nat. Microbiol.">
        <title>Global analysis of biosynthetic gene clusters reveals vast potential of secondary metabolite production in Penicillium species.</title>
        <authorList>
            <person name="Nielsen J.C."/>
            <person name="Grijseels S."/>
            <person name="Prigent S."/>
            <person name="Ji B."/>
            <person name="Dainat J."/>
            <person name="Nielsen K.F."/>
            <person name="Frisvad J.C."/>
            <person name="Workman M."/>
            <person name="Nielsen J."/>
        </authorList>
    </citation>
    <scope>NUCLEOTIDE SEQUENCE [LARGE SCALE GENOMIC DNA]</scope>
    <source>
        <strain evidence="3">IBT 11843</strain>
    </source>
</reference>
<evidence type="ECO:0000313" key="3">
    <source>
        <dbReference type="Proteomes" id="UP000191522"/>
    </source>
</evidence>
<sequence>MLSSDSSYSSSNCSSDPHLPYHHQQTLSTLSLGSQHPRKPPMPPKYPRFYASPMDDSSENPVQAYGLEQREPSIHEKPKLLRRVSHALDDIKEDVAFQLDTREAANKIKRRSASLLDPNFSTATRPPTSAERPRSRPMSIMSVEAWTAPQRRLTRRLSRRLSVFSSGRKTSDGPQMASISSPNLIGSSSLYAGEQRQNFI</sequence>
<feature type="region of interest" description="Disordered" evidence="1">
    <location>
        <begin position="163"/>
        <end position="187"/>
    </location>
</feature>
<feature type="region of interest" description="Disordered" evidence="1">
    <location>
        <begin position="1"/>
        <end position="61"/>
    </location>
</feature>